<evidence type="ECO:0000256" key="1">
    <source>
        <dbReference type="ARBA" id="ARBA00023015"/>
    </source>
</evidence>
<dbReference type="EMBL" id="CP028901">
    <property type="protein sequence ID" value="AWB35134.1"/>
    <property type="molecule type" value="Genomic_DNA"/>
</dbReference>
<dbReference type="GO" id="GO:0003677">
    <property type="term" value="F:DNA binding"/>
    <property type="evidence" value="ECO:0007669"/>
    <property type="project" value="UniProtKB-KW"/>
</dbReference>
<dbReference type="Gene3D" id="1.10.10.10">
    <property type="entry name" value="Winged helix-like DNA-binding domain superfamily/Winged helix DNA-binding domain"/>
    <property type="match status" value="1"/>
</dbReference>
<dbReference type="Pfam" id="PF00196">
    <property type="entry name" value="GerE"/>
    <property type="match status" value="1"/>
</dbReference>
<keyword evidence="2" id="KW-0238">DNA-binding</keyword>
<gene>
    <name evidence="5" type="ORF">DBV39_16935</name>
</gene>
<name>A0A2R4XMY4_9BURK</name>
<keyword evidence="1" id="KW-0805">Transcription regulation</keyword>
<evidence type="ECO:0000256" key="2">
    <source>
        <dbReference type="ARBA" id="ARBA00023125"/>
    </source>
</evidence>
<dbReference type="InterPro" id="IPR036388">
    <property type="entry name" value="WH-like_DNA-bd_sf"/>
</dbReference>
<reference evidence="5 6" key="1">
    <citation type="submission" date="2018-04" db="EMBL/GenBank/DDBJ databases">
        <title>Bordetella sp. HZ20 isolated from seawater.</title>
        <authorList>
            <person name="Sun C."/>
        </authorList>
    </citation>
    <scope>NUCLEOTIDE SEQUENCE [LARGE SCALE GENOMIC DNA]</scope>
    <source>
        <strain evidence="5 6">HZ20</strain>
    </source>
</reference>
<feature type="domain" description="HTH luxR-type" evidence="4">
    <location>
        <begin position="8"/>
        <end position="75"/>
    </location>
</feature>
<organism evidence="5 6">
    <name type="scientific">Orrella marina</name>
    <dbReference type="NCBI Taxonomy" id="2163011"/>
    <lineage>
        <taxon>Bacteria</taxon>
        <taxon>Pseudomonadati</taxon>
        <taxon>Pseudomonadota</taxon>
        <taxon>Betaproteobacteria</taxon>
        <taxon>Burkholderiales</taxon>
        <taxon>Alcaligenaceae</taxon>
        <taxon>Orrella</taxon>
    </lineage>
</organism>
<protein>
    <recommendedName>
        <fullName evidence="4">HTH luxR-type domain-containing protein</fullName>
    </recommendedName>
</protein>
<accession>A0A2R4XMY4</accession>
<dbReference type="SMART" id="SM00421">
    <property type="entry name" value="HTH_LUXR"/>
    <property type="match status" value="1"/>
</dbReference>
<dbReference type="CDD" id="cd06170">
    <property type="entry name" value="LuxR_C_like"/>
    <property type="match status" value="1"/>
</dbReference>
<sequence>MQKLYGQAGVGWSALTAREREVIYPVAQGKPNKLIAMELGISTRTVEAHRARIFHKMGVKNAVELARAVYAPTRRSSPFEGDMSAKSPVPDS</sequence>
<evidence type="ECO:0000256" key="3">
    <source>
        <dbReference type="ARBA" id="ARBA00023163"/>
    </source>
</evidence>
<dbReference type="Proteomes" id="UP000244571">
    <property type="component" value="Chromosome"/>
</dbReference>
<dbReference type="SUPFAM" id="SSF46894">
    <property type="entry name" value="C-terminal effector domain of the bipartite response regulators"/>
    <property type="match status" value="1"/>
</dbReference>
<keyword evidence="3" id="KW-0804">Transcription</keyword>
<dbReference type="PANTHER" id="PTHR44688">
    <property type="entry name" value="DNA-BINDING TRANSCRIPTIONAL ACTIVATOR DEVR_DOSR"/>
    <property type="match status" value="1"/>
</dbReference>
<dbReference type="PANTHER" id="PTHR44688:SF16">
    <property type="entry name" value="DNA-BINDING TRANSCRIPTIONAL ACTIVATOR DEVR_DOSR"/>
    <property type="match status" value="1"/>
</dbReference>
<dbReference type="OrthoDB" id="9154877at2"/>
<dbReference type="PROSITE" id="PS50043">
    <property type="entry name" value="HTH_LUXR_2"/>
    <property type="match status" value="1"/>
</dbReference>
<evidence type="ECO:0000313" key="5">
    <source>
        <dbReference type="EMBL" id="AWB35134.1"/>
    </source>
</evidence>
<dbReference type="KEGG" id="boz:DBV39_16935"/>
<dbReference type="PROSITE" id="PS00622">
    <property type="entry name" value="HTH_LUXR_1"/>
    <property type="match status" value="1"/>
</dbReference>
<evidence type="ECO:0000313" key="6">
    <source>
        <dbReference type="Proteomes" id="UP000244571"/>
    </source>
</evidence>
<keyword evidence="6" id="KW-1185">Reference proteome</keyword>
<proteinExistence type="predicted"/>
<evidence type="ECO:0000259" key="4">
    <source>
        <dbReference type="PROSITE" id="PS50043"/>
    </source>
</evidence>
<dbReference type="InterPro" id="IPR016032">
    <property type="entry name" value="Sig_transdc_resp-reg_C-effctor"/>
</dbReference>
<dbReference type="AlphaFoldDB" id="A0A2R4XMY4"/>
<dbReference type="GO" id="GO:0006355">
    <property type="term" value="P:regulation of DNA-templated transcription"/>
    <property type="evidence" value="ECO:0007669"/>
    <property type="project" value="InterPro"/>
</dbReference>
<dbReference type="RefSeq" id="WP_108622544.1">
    <property type="nucleotide sequence ID" value="NZ_CP028901.1"/>
</dbReference>
<dbReference type="InterPro" id="IPR000792">
    <property type="entry name" value="Tscrpt_reg_LuxR_C"/>
</dbReference>
<dbReference type="PRINTS" id="PR00038">
    <property type="entry name" value="HTHLUXR"/>
</dbReference>